<dbReference type="InterPro" id="IPR050855">
    <property type="entry name" value="NDM-1-like"/>
</dbReference>
<dbReference type="SMART" id="SM00849">
    <property type="entry name" value="Lactamase_B"/>
    <property type="match status" value="1"/>
</dbReference>
<dbReference type="Gene3D" id="3.60.15.10">
    <property type="entry name" value="Ribonuclease Z/Hydroxyacylglutathione hydrolase-like"/>
    <property type="match status" value="1"/>
</dbReference>
<keyword evidence="2" id="KW-0378">Hydrolase</keyword>
<reference evidence="2 3" key="1">
    <citation type="submission" date="2020-07" db="EMBL/GenBank/DDBJ databases">
        <title>Sequencing the genomes of 1000 actinobacteria strains.</title>
        <authorList>
            <person name="Klenk H.-P."/>
        </authorList>
    </citation>
    <scope>NUCLEOTIDE SEQUENCE [LARGE SCALE GENOMIC DNA]</scope>
    <source>
        <strain evidence="2 3">DSM 26341</strain>
    </source>
</reference>
<dbReference type="EMBL" id="JACBZP010000001">
    <property type="protein sequence ID" value="NYI67876.1"/>
    <property type="molecule type" value="Genomic_DNA"/>
</dbReference>
<dbReference type="GO" id="GO:0016787">
    <property type="term" value="F:hydrolase activity"/>
    <property type="evidence" value="ECO:0007669"/>
    <property type="project" value="UniProtKB-KW"/>
</dbReference>
<feature type="domain" description="Metallo-beta-lactamase" evidence="1">
    <location>
        <begin position="24"/>
        <end position="232"/>
    </location>
</feature>
<evidence type="ECO:0000313" key="3">
    <source>
        <dbReference type="Proteomes" id="UP000539111"/>
    </source>
</evidence>
<protein>
    <submittedName>
        <fullName evidence="2">Glyoxylase-like metal-dependent hydrolase (Beta-lactamase superfamily II)</fullName>
    </submittedName>
</protein>
<accession>A0A7Z0D2Y0</accession>
<sequence length="258" mass="27678">MAWNAGPNTYEVAAGVFHVVGPASNWTILVEAGRPALIDCGYPRDDAYVLGSLRHLGFEPSDVVGIAATHGHVDHIGLAHKFQKRYGTPVFATGDEAANVTREVVDQVAVPEVLRQSWRPRVALWLTHAMRSGATDPVGVSRVTEVVPGRPLDLPLHPVPVSVPGHTRGHTSFLLEDRDVLIAGDALMTAHPTTGTTGPSLLPDMFNYDTELAFASLDVIADYDTALLLPGHGLADDSGSKKAVDRVRRAWHARVGGR</sequence>
<keyword evidence="3" id="KW-1185">Reference proteome</keyword>
<dbReference type="PANTHER" id="PTHR42951:SF14">
    <property type="entry name" value="METALLO-BETA-LACTAMASE SUPERFAMILY PROTEIN"/>
    <property type="match status" value="1"/>
</dbReference>
<evidence type="ECO:0000313" key="2">
    <source>
        <dbReference type="EMBL" id="NYI67876.1"/>
    </source>
</evidence>
<dbReference type="Proteomes" id="UP000539111">
    <property type="component" value="Unassembled WGS sequence"/>
</dbReference>
<dbReference type="InterPro" id="IPR036866">
    <property type="entry name" value="RibonucZ/Hydroxyglut_hydro"/>
</dbReference>
<dbReference type="PANTHER" id="PTHR42951">
    <property type="entry name" value="METALLO-BETA-LACTAMASE DOMAIN-CONTAINING"/>
    <property type="match status" value="1"/>
</dbReference>
<dbReference type="Pfam" id="PF00753">
    <property type="entry name" value="Lactamase_B"/>
    <property type="match status" value="1"/>
</dbReference>
<dbReference type="AlphaFoldDB" id="A0A7Z0D2Y0"/>
<dbReference type="RefSeq" id="WP_179428174.1">
    <property type="nucleotide sequence ID" value="NZ_JACBZP010000001.1"/>
</dbReference>
<evidence type="ECO:0000259" key="1">
    <source>
        <dbReference type="SMART" id="SM00849"/>
    </source>
</evidence>
<dbReference type="SUPFAM" id="SSF56281">
    <property type="entry name" value="Metallo-hydrolase/oxidoreductase"/>
    <property type="match status" value="1"/>
</dbReference>
<proteinExistence type="predicted"/>
<dbReference type="InterPro" id="IPR001279">
    <property type="entry name" value="Metallo-B-lactamas"/>
</dbReference>
<gene>
    <name evidence="2" type="ORF">BJY26_002182</name>
</gene>
<comment type="caution">
    <text evidence="2">The sequence shown here is derived from an EMBL/GenBank/DDBJ whole genome shotgun (WGS) entry which is preliminary data.</text>
</comment>
<organism evidence="2 3">
    <name type="scientific">Spelaeicoccus albus</name>
    <dbReference type="NCBI Taxonomy" id="1280376"/>
    <lineage>
        <taxon>Bacteria</taxon>
        <taxon>Bacillati</taxon>
        <taxon>Actinomycetota</taxon>
        <taxon>Actinomycetes</taxon>
        <taxon>Micrococcales</taxon>
        <taxon>Brevibacteriaceae</taxon>
        <taxon>Spelaeicoccus</taxon>
    </lineage>
</organism>
<name>A0A7Z0D2Y0_9MICO</name>